<dbReference type="AlphaFoldDB" id="A0A484MHB1"/>
<evidence type="ECO:0000313" key="3">
    <source>
        <dbReference type="Proteomes" id="UP000595140"/>
    </source>
</evidence>
<dbReference type="Proteomes" id="UP000595140">
    <property type="component" value="Unassembled WGS sequence"/>
</dbReference>
<keyword evidence="1" id="KW-0732">Signal</keyword>
<organism evidence="2 3">
    <name type="scientific">Cuscuta campestris</name>
    <dbReference type="NCBI Taxonomy" id="132261"/>
    <lineage>
        <taxon>Eukaryota</taxon>
        <taxon>Viridiplantae</taxon>
        <taxon>Streptophyta</taxon>
        <taxon>Embryophyta</taxon>
        <taxon>Tracheophyta</taxon>
        <taxon>Spermatophyta</taxon>
        <taxon>Magnoliopsida</taxon>
        <taxon>eudicotyledons</taxon>
        <taxon>Gunneridae</taxon>
        <taxon>Pentapetalae</taxon>
        <taxon>asterids</taxon>
        <taxon>lamiids</taxon>
        <taxon>Solanales</taxon>
        <taxon>Convolvulaceae</taxon>
        <taxon>Cuscuteae</taxon>
        <taxon>Cuscuta</taxon>
        <taxon>Cuscuta subgen. Grammica</taxon>
        <taxon>Cuscuta sect. Cleistogrammica</taxon>
    </lineage>
</organism>
<reference evidence="2 3" key="1">
    <citation type="submission" date="2018-04" db="EMBL/GenBank/DDBJ databases">
        <authorList>
            <person name="Vogel A."/>
        </authorList>
    </citation>
    <scope>NUCLEOTIDE SEQUENCE [LARGE SCALE GENOMIC DNA]</scope>
</reference>
<protein>
    <submittedName>
        <fullName evidence="2">Uncharacterized protein</fullName>
    </submittedName>
</protein>
<gene>
    <name evidence="2" type="ORF">CCAM_LOCUS30139</name>
</gene>
<proteinExistence type="predicted"/>
<name>A0A484MHB1_9ASTE</name>
<feature type="signal peptide" evidence="1">
    <location>
        <begin position="1"/>
        <end position="19"/>
    </location>
</feature>
<accession>A0A484MHB1</accession>
<keyword evidence="3" id="KW-1185">Reference proteome</keyword>
<evidence type="ECO:0000256" key="1">
    <source>
        <dbReference type="SAM" id="SignalP"/>
    </source>
</evidence>
<dbReference type="EMBL" id="OOIL02003548">
    <property type="protein sequence ID" value="VFQ88363.1"/>
    <property type="molecule type" value="Genomic_DNA"/>
</dbReference>
<evidence type="ECO:0000313" key="2">
    <source>
        <dbReference type="EMBL" id="VFQ88363.1"/>
    </source>
</evidence>
<sequence length="129" mass="13996">MKRSFKIADLLVLLIVALSYDAGVVYRVGGAICSSFTGTNQCNFGPDNGCFQLCTIALKRPIVDANCAEIIFFTPNLLGTINLILIIHQLVPVLDLRPASTSSFLNHRSVLAVVHLPLMPIVFVEALIV</sequence>
<feature type="chain" id="PRO_5019754648" evidence="1">
    <location>
        <begin position="20"/>
        <end position="129"/>
    </location>
</feature>